<reference evidence="2 3" key="1">
    <citation type="journal article" date="2016" name="Nat. Commun.">
        <title>Thousands of microbial genomes shed light on interconnected biogeochemical processes in an aquifer system.</title>
        <authorList>
            <person name="Anantharaman K."/>
            <person name="Brown C.T."/>
            <person name="Hug L.A."/>
            <person name="Sharon I."/>
            <person name="Castelle C.J."/>
            <person name="Probst A.J."/>
            <person name="Thomas B.C."/>
            <person name="Singh A."/>
            <person name="Wilkins M.J."/>
            <person name="Karaoz U."/>
            <person name="Brodie E.L."/>
            <person name="Williams K.H."/>
            <person name="Hubbard S.S."/>
            <person name="Banfield J.F."/>
        </authorList>
    </citation>
    <scope>NUCLEOTIDE SEQUENCE [LARGE SCALE GENOMIC DNA]</scope>
</reference>
<feature type="transmembrane region" description="Helical" evidence="1">
    <location>
        <begin position="253"/>
        <end position="284"/>
    </location>
</feature>
<name>A0A1F7GYS9_9BACT</name>
<proteinExistence type="predicted"/>
<feature type="transmembrane region" description="Helical" evidence="1">
    <location>
        <begin position="125"/>
        <end position="143"/>
    </location>
</feature>
<evidence type="ECO:0000256" key="1">
    <source>
        <dbReference type="SAM" id="Phobius"/>
    </source>
</evidence>
<organism evidence="2 3">
    <name type="scientific">Candidatus Roizmanbacteria bacterium RIFCSPHIGHO2_02_FULL_38_11</name>
    <dbReference type="NCBI Taxonomy" id="1802039"/>
    <lineage>
        <taxon>Bacteria</taxon>
        <taxon>Candidatus Roizmaniibacteriota</taxon>
    </lineage>
</organism>
<keyword evidence="1" id="KW-0812">Transmembrane</keyword>
<feature type="transmembrane region" description="Helical" evidence="1">
    <location>
        <begin position="174"/>
        <end position="200"/>
    </location>
</feature>
<keyword evidence="1" id="KW-1133">Transmembrane helix</keyword>
<keyword evidence="1" id="KW-0472">Membrane</keyword>
<feature type="transmembrane region" description="Helical" evidence="1">
    <location>
        <begin position="360"/>
        <end position="383"/>
    </location>
</feature>
<dbReference type="AlphaFoldDB" id="A0A1F7GYS9"/>
<dbReference type="Proteomes" id="UP000177913">
    <property type="component" value="Unassembled WGS sequence"/>
</dbReference>
<accession>A0A1F7GYS9</accession>
<feature type="transmembrane region" description="Helical" evidence="1">
    <location>
        <begin position="296"/>
        <end position="316"/>
    </location>
</feature>
<feature type="transmembrane region" description="Helical" evidence="1">
    <location>
        <begin position="95"/>
        <end position="113"/>
    </location>
</feature>
<evidence type="ECO:0008006" key="4">
    <source>
        <dbReference type="Google" id="ProtNLM"/>
    </source>
</evidence>
<feature type="transmembrane region" description="Helical" evidence="1">
    <location>
        <begin position="328"/>
        <end position="348"/>
    </location>
</feature>
<gene>
    <name evidence="2" type="ORF">A3C25_00970</name>
</gene>
<comment type="caution">
    <text evidence="2">The sequence shown here is derived from an EMBL/GenBank/DDBJ whole genome shotgun (WGS) entry which is preliminary data.</text>
</comment>
<evidence type="ECO:0000313" key="3">
    <source>
        <dbReference type="Proteomes" id="UP000177913"/>
    </source>
</evidence>
<dbReference type="EMBL" id="MFZO01000044">
    <property type="protein sequence ID" value="OGK23672.1"/>
    <property type="molecule type" value="Genomic_DNA"/>
</dbReference>
<evidence type="ECO:0000313" key="2">
    <source>
        <dbReference type="EMBL" id="OGK23672.1"/>
    </source>
</evidence>
<feature type="transmembrane region" description="Helical" evidence="1">
    <location>
        <begin position="389"/>
        <end position="414"/>
    </location>
</feature>
<feature type="transmembrane region" description="Helical" evidence="1">
    <location>
        <begin position="21"/>
        <end position="43"/>
    </location>
</feature>
<sequence>MFVKNITLRLQSISLSVWRYSLLKHILFAVATLVSLLTMGYYFGTLDQASHIPFLKKFADPSLYPNDYFIDLRLHHYSFFWFLFIPFYKLGILEISMFVTYIGVLYLTFWGLWNISKKLFNNPLTSFLTIFVFMLPHIGFSGFPVVEWTLVNRIFVLPFLLMAINLYLDKRYISAFFLLGILYNLHIVSVNFVLFMFLFASLIKIREIRYQNIIAGFIAFIIGALPVLIWKFGGSPVQLESNPEWFWVVSRGVLYHLFFLFGSNFYAPLLTLGGVSSIILFLIARKALAGLKHTTTISLFMIALFIIIVVQAFASYIYPSTIIIQSQIFRAGLFINVFALLYFTHYVVKLYGTKKINNLHFVLLITTIIFSVIPAVLLVVLLIRKVISSQYWVVLTSFIVPIAFVTLAILGYALNVWQPGIHIYPQKSAYVDVQLWARSQTDKTDVFITPPNKSWFYYIEWRVGSDRSSIASLFDIAEIAVVPQGLSPWKERFEKLAPGVIQKFNGDPFASIRQTLKAYYSLSAEDFKRIAKTYKASYLVIEKPHRYELPKVFENEGYTVYDVKSDE</sequence>
<feature type="transmembrane region" description="Helical" evidence="1">
    <location>
        <begin position="212"/>
        <end position="233"/>
    </location>
</feature>
<protein>
    <recommendedName>
        <fullName evidence="4">Glycosyltransferase RgtA/B/C/D-like domain-containing protein</fullName>
    </recommendedName>
</protein>